<comment type="caution">
    <text evidence="6">The sequence shown here is derived from an EMBL/GenBank/DDBJ whole genome shotgun (WGS) entry which is preliminary data.</text>
</comment>
<gene>
    <name evidence="6" type="ORF">AFUS01_LOCUS34048</name>
</gene>
<keyword evidence="2" id="KW-0964">Secreted</keyword>
<feature type="domain" description="IGFBP N-terminal" evidence="5">
    <location>
        <begin position="53"/>
        <end position="122"/>
    </location>
</feature>
<proteinExistence type="predicted"/>
<dbReference type="GO" id="GO:0001558">
    <property type="term" value="P:regulation of cell growth"/>
    <property type="evidence" value="ECO:0007669"/>
    <property type="project" value="InterPro"/>
</dbReference>
<feature type="signal peptide" evidence="4">
    <location>
        <begin position="1"/>
        <end position="25"/>
    </location>
</feature>
<evidence type="ECO:0000313" key="6">
    <source>
        <dbReference type="EMBL" id="CAG7823857.1"/>
    </source>
</evidence>
<dbReference type="AlphaFoldDB" id="A0A8J2PCL9"/>
<dbReference type="Proteomes" id="UP000708208">
    <property type="component" value="Unassembled WGS sequence"/>
</dbReference>
<keyword evidence="7" id="KW-1185">Reference proteome</keyword>
<accession>A0A8J2PCL9</accession>
<dbReference type="GO" id="GO:0005576">
    <property type="term" value="C:extracellular region"/>
    <property type="evidence" value="ECO:0007669"/>
    <property type="project" value="UniProtKB-SubCell"/>
</dbReference>
<evidence type="ECO:0000256" key="4">
    <source>
        <dbReference type="SAM" id="SignalP"/>
    </source>
</evidence>
<evidence type="ECO:0000256" key="3">
    <source>
        <dbReference type="ARBA" id="ARBA00022729"/>
    </source>
</evidence>
<dbReference type="InterPro" id="IPR000867">
    <property type="entry name" value="IGFBP-like"/>
</dbReference>
<dbReference type="PANTHER" id="PTHR14186">
    <property type="entry name" value="INSULIN-LIKE GROWTH FACTOR BINDING PROTEIN-RELATED"/>
    <property type="match status" value="1"/>
</dbReference>
<protein>
    <recommendedName>
        <fullName evidence="5">IGFBP N-terminal domain-containing protein</fullName>
    </recommendedName>
</protein>
<evidence type="ECO:0000256" key="1">
    <source>
        <dbReference type="ARBA" id="ARBA00004613"/>
    </source>
</evidence>
<dbReference type="PROSITE" id="PS51323">
    <property type="entry name" value="IGFBP_N_2"/>
    <property type="match status" value="1"/>
</dbReference>
<reference evidence="6" key="1">
    <citation type="submission" date="2021-06" db="EMBL/GenBank/DDBJ databases">
        <authorList>
            <person name="Hodson N. C."/>
            <person name="Mongue J. A."/>
            <person name="Jaron S. K."/>
        </authorList>
    </citation>
    <scope>NUCLEOTIDE SEQUENCE</scope>
</reference>
<name>A0A8J2PCL9_9HEXA</name>
<dbReference type="GO" id="GO:0009966">
    <property type="term" value="P:regulation of signal transduction"/>
    <property type="evidence" value="ECO:0007669"/>
    <property type="project" value="TreeGrafter"/>
</dbReference>
<dbReference type="OrthoDB" id="5976811at2759"/>
<dbReference type="PANTHER" id="PTHR14186:SF20">
    <property type="entry name" value="CYSTEINE-RICH MOTOR NEURON 1 PROTEIN-LIKE"/>
    <property type="match status" value="1"/>
</dbReference>
<evidence type="ECO:0000259" key="5">
    <source>
        <dbReference type="PROSITE" id="PS51323"/>
    </source>
</evidence>
<comment type="subcellular location">
    <subcellularLocation>
        <location evidence="1">Secreted</location>
    </subcellularLocation>
</comment>
<feature type="chain" id="PRO_5035310005" description="IGFBP N-terminal domain-containing protein" evidence="4">
    <location>
        <begin position="26"/>
        <end position="194"/>
    </location>
</feature>
<dbReference type="Pfam" id="PF00219">
    <property type="entry name" value="IGFBP"/>
    <property type="match status" value="1"/>
</dbReference>
<organism evidence="6 7">
    <name type="scientific">Allacma fusca</name>
    <dbReference type="NCBI Taxonomy" id="39272"/>
    <lineage>
        <taxon>Eukaryota</taxon>
        <taxon>Metazoa</taxon>
        <taxon>Ecdysozoa</taxon>
        <taxon>Arthropoda</taxon>
        <taxon>Hexapoda</taxon>
        <taxon>Collembola</taxon>
        <taxon>Symphypleona</taxon>
        <taxon>Sminthuridae</taxon>
        <taxon>Allacma</taxon>
    </lineage>
</organism>
<evidence type="ECO:0000256" key="2">
    <source>
        <dbReference type="ARBA" id="ARBA00022525"/>
    </source>
</evidence>
<dbReference type="SMART" id="SM00121">
    <property type="entry name" value="IB"/>
    <property type="match status" value="1"/>
</dbReference>
<dbReference type="EMBL" id="CAJVCH010530807">
    <property type="protein sequence ID" value="CAG7823857.1"/>
    <property type="molecule type" value="Genomic_DNA"/>
</dbReference>
<keyword evidence="3 4" id="KW-0732">Signal</keyword>
<evidence type="ECO:0000313" key="7">
    <source>
        <dbReference type="Proteomes" id="UP000708208"/>
    </source>
</evidence>
<dbReference type="GO" id="GO:0005520">
    <property type="term" value="F:insulin-like growth factor binding"/>
    <property type="evidence" value="ECO:0007669"/>
    <property type="project" value="InterPro"/>
</dbReference>
<sequence length="194" mass="21068">MSRGNWVQVWTLSVLLLILPGLLESTILVDLQPKETLGSSPSSNNNYSSYNYSGLSCVCDGECEHVGEQDCRWGLTLDFCGCCLLCSRGEGEPCGGALGTCAQGLHCVNDSERRGEGTCSRVEADEVKVCSKPIKRFGCLFHGGNCVCENHTVCPGIEMFLFDTEESCRSRIAILMAQRDNIPLATSEPQQQSS</sequence>
<dbReference type="InterPro" id="IPR011390">
    <property type="entry name" value="IGFBP_rP_mac25"/>
</dbReference>